<feature type="transmembrane region" description="Helical" evidence="2">
    <location>
        <begin position="47"/>
        <end position="64"/>
    </location>
</feature>
<dbReference type="GO" id="GO:0000271">
    <property type="term" value="P:polysaccharide biosynthetic process"/>
    <property type="evidence" value="ECO:0007669"/>
    <property type="project" value="TreeGrafter"/>
</dbReference>
<protein>
    <submittedName>
        <fullName evidence="4">Peptidoglycan/LPS O-acetylase OafA/YrhL</fullName>
    </submittedName>
</protein>
<keyword evidence="5" id="KW-1185">Reference proteome</keyword>
<dbReference type="GO" id="GO:0016020">
    <property type="term" value="C:membrane"/>
    <property type="evidence" value="ECO:0007669"/>
    <property type="project" value="TreeGrafter"/>
</dbReference>
<sequence>MHTLTHREYLAMRRFPALDGLRAVAALMVVFFHFGGTRWGFLSGWSGVHVFFVLSGFLITTLLLREQDRAGKISLRNFYLRRFFRIIPVYVITFAAVVAVFSLRGEYDASGLHAAMPYYLTFFNEFADPSAFIVSWSLGIEQKFYLFWPLLAFAVALGFRARLAVTVGTTALVLCLFPLVDGGWPVHYLVMLTGALLAVVLHHRRGFALLRPLTHPVAGTLVAVALVAGQVSIRFAVPWVGTEPPVIAAYGVLIALGLPALLGAGPVPWLLAQRPLAAIGDRSYALYLLQPLAGLMAGGVLAAPGTTRNALLVAAIALGMADLMYRVVEQPMIRLGRRLTAPPKPATTPPASPVEQDALTHAS</sequence>
<feature type="transmembrane region" description="Helical" evidence="2">
    <location>
        <begin position="247"/>
        <end position="272"/>
    </location>
</feature>
<dbReference type="RefSeq" id="WP_197007807.1">
    <property type="nucleotide sequence ID" value="NZ_BONS01000013.1"/>
</dbReference>
<feature type="transmembrane region" description="Helical" evidence="2">
    <location>
        <begin position="185"/>
        <end position="201"/>
    </location>
</feature>
<feature type="transmembrane region" description="Helical" evidence="2">
    <location>
        <begin position="213"/>
        <end position="235"/>
    </location>
</feature>
<name>A0A8J7KPJ1_9ACTN</name>
<evidence type="ECO:0000256" key="2">
    <source>
        <dbReference type="SAM" id="Phobius"/>
    </source>
</evidence>
<dbReference type="Pfam" id="PF01757">
    <property type="entry name" value="Acyl_transf_3"/>
    <property type="match status" value="1"/>
</dbReference>
<feature type="transmembrane region" description="Helical" evidence="2">
    <location>
        <begin position="310"/>
        <end position="328"/>
    </location>
</feature>
<feature type="transmembrane region" description="Helical" evidence="2">
    <location>
        <begin position="84"/>
        <end position="104"/>
    </location>
</feature>
<dbReference type="InterPro" id="IPR002656">
    <property type="entry name" value="Acyl_transf_3_dom"/>
</dbReference>
<proteinExistence type="predicted"/>
<feature type="compositionally biased region" description="Pro residues" evidence="1">
    <location>
        <begin position="342"/>
        <end position="352"/>
    </location>
</feature>
<reference evidence="4" key="1">
    <citation type="submission" date="2020-11" db="EMBL/GenBank/DDBJ databases">
        <title>Sequencing the genomes of 1000 actinobacteria strains.</title>
        <authorList>
            <person name="Klenk H.-P."/>
        </authorList>
    </citation>
    <scope>NUCLEOTIDE SEQUENCE</scope>
    <source>
        <strain evidence="4">DSM 45356</strain>
    </source>
</reference>
<evidence type="ECO:0000313" key="4">
    <source>
        <dbReference type="EMBL" id="MBG6141381.1"/>
    </source>
</evidence>
<dbReference type="AlphaFoldDB" id="A0A8J7KPJ1"/>
<feature type="domain" description="Acyltransferase 3" evidence="3">
    <location>
        <begin position="16"/>
        <end position="318"/>
    </location>
</feature>
<keyword evidence="2" id="KW-0812">Transmembrane</keyword>
<evidence type="ECO:0000256" key="1">
    <source>
        <dbReference type="SAM" id="MobiDB-lite"/>
    </source>
</evidence>
<gene>
    <name evidence="4" type="ORF">IW245_007575</name>
</gene>
<comment type="caution">
    <text evidence="4">The sequence shown here is derived from an EMBL/GenBank/DDBJ whole genome shotgun (WGS) entry which is preliminary data.</text>
</comment>
<feature type="transmembrane region" description="Helical" evidence="2">
    <location>
        <begin position="21"/>
        <end position="41"/>
    </location>
</feature>
<feature type="transmembrane region" description="Helical" evidence="2">
    <location>
        <begin position="116"/>
        <end position="138"/>
    </location>
</feature>
<feature type="transmembrane region" description="Helical" evidence="2">
    <location>
        <begin position="150"/>
        <end position="179"/>
    </location>
</feature>
<dbReference type="GO" id="GO:0016747">
    <property type="term" value="F:acyltransferase activity, transferring groups other than amino-acyl groups"/>
    <property type="evidence" value="ECO:0007669"/>
    <property type="project" value="InterPro"/>
</dbReference>
<keyword evidence="2" id="KW-1133">Transmembrane helix</keyword>
<accession>A0A8J7KPJ1</accession>
<dbReference type="PANTHER" id="PTHR23028:SF53">
    <property type="entry name" value="ACYL_TRANSF_3 DOMAIN-CONTAINING PROTEIN"/>
    <property type="match status" value="1"/>
</dbReference>
<dbReference type="Proteomes" id="UP000622552">
    <property type="component" value="Unassembled WGS sequence"/>
</dbReference>
<organism evidence="4 5">
    <name type="scientific">Longispora fulva</name>
    <dbReference type="NCBI Taxonomy" id="619741"/>
    <lineage>
        <taxon>Bacteria</taxon>
        <taxon>Bacillati</taxon>
        <taxon>Actinomycetota</taxon>
        <taxon>Actinomycetes</taxon>
        <taxon>Micromonosporales</taxon>
        <taxon>Micromonosporaceae</taxon>
        <taxon>Longispora</taxon>
    </lineage>
</organism>
<dbReference type="PANTHER" id="PTHR23028">
    <property type="entry name" value="ACETYLTRANSFERASE"/>
    <property type="match status" value="1"/>
</dbReference>
<feature type="transmembrane region" description="Helical" evidence="2">
    <location>
        <begin position="284"/>
        <end position="304"/>
    </location>
</feature>
<keyword evidence="2" id="KW-0472">Membrane</keyword>
<feature type="region of interest" description="Disordered" evidence="1">
    <location>
        <begin position="339"/>
        <end position="363"/>
    </location>
</feature>
<evidence type="ECO:0000313" key="5">
    <source>
        <dbReference type="Proteomes" id="UP000622552"/>
    </source>
</evidence>
<dbReference type="InterPro" id="IPR050879">
    <property type="entry name" value="Acyltransferase_3"/>
</dbReference>
<evidence type="ECO:0000259" key="3">
    <source>
        <dbReference type="Pfam" id="PF01757"/>
    </source>
</evidence>
<dbReference type="EMBL" id="JADOUF010000001">
    <property type="protein sequence ID" value="MBG6141381.1"/>
    <property type="molecule type" value="Genomic_DNA"/>
</dbReference>